<evidence type="ECO:0000256" key="1">
    <source>
        <dbReference type="SAM" id="MobiDB-lite"/>
    </source>
</evidence>
<feature type="compositionally biased region" description="Basic and acidic residues" evidence="1">
    <location>
        <begin position="126"/>
        <end position="144"/>
    </location>
</feature>
<keyword evidence="4" id="KW-1185">Reference proteome</keyword>
<evidence type="ECO:0000313" key="4">
    <source>
        <dbReference type="Proteomes" id="UP000198736"/>
    </source>
</evidence>
<feature type="signal peptide" evidence="2">
    <location>
        <begin position="1"/>
        <end position="22"/>
    </location>
</feature>
<gene>
    <name evidence="3" type="ORF">COMA2_30283</name>
</gene>
<dbReference type="EMBL" id="CZPZ01000023">
    <property type="protein sequence ID" value="CUS37457.1"/>
    <property type="molecule type" value="Genomic_DNA"/>
</dbReference>
<evidence type="ECO:0000313" key="3">
    <source>
        <dbReference type="EMBL" id="CUS37457.1"/>
    </source>
</evidence>
<name>A0A0S4LIQ4_9BACT</name>
<dbReference type="AlphaFoldDB" id="A0A0S4LIQ4"/>
<protein>
    <recommendedName>
        <fullName evidence="5">DUF5666 domain-containing protein</fullName>
    </recommendedName>
</protein>
<dbReference type="STRING" id="1742973.COMA2_30283"/>
<organism evidence="3 4">
    <name type="scientific">Candidatus Nitrospira nitrificans</name>
    <dbReference type="NCBI Taxonomy" id="1742973"/>
    <lineage>
        <taxon>Bacteria</taxon>
        <taxon>Pseudomonadati</taxon>
        <taxon>Nitrospirota</taxon>
        <taxon>Nitrospiria</taxon>
        <taxon>Nitrospirales</taxon>
        <taxon>Nitrospiraceae</taxon>
        <taxon>Nitrospira</taxon>
    </lineage>
</organism>
<proteinExistence type="predicted"/>
<feature type="chain" id="PRO_5006624013" description="DUF5666 domain-containing protein" evidence="2">
    <location>
        <begin position="23"/>
        <end position="144"/>
    </location>
</feature>
<dbReference type="RefSeq" id="WP_090899210.1">
    <property type="nucleotide sequence ID" value="NZ_CZPZ01000023.1"/>
</dbReference>
<reference evidence="4" key="1">
    <citation type="submission" date="2015-10" db="EMBL/GenBank/DDBJ databases">
        <authorList>
            <person name="Luecker S."/>
            <person name="Luecker S."/>
        </authorList>
    </citation>
    <scope>NUCLEOTIDE SEQUENCE [LARGE SCALE GENOMIC DNA]</scope>
</reference>
<keyword evidence="2" id="KW-0732">Signal</keyword>
<dbReference type="Proteomes" id="UP000198736">
    <property type="component" value="Unassembled WGS sequence"/>
</dbReference>
<evidence type="ECO:0000256" key="2">
    <source>
        <dbReference type="SAM" id="SignalP"/>
    </source>
</evidence>
<accession>A0A0S4LIQ4</accession>
<evidence type="ECO:0008006" key="5">
    <source>
        <dbReference type="Google" id="ProtNLM"/>
    </source>
</evidence>
<sequence>MRCSTFLTVLVGGTLLFLFHMAQVENVAAAGDPNTKAQKKGVEVPCEIPHGQTAKRAEQDATRGSHIIFGEVLRVDGATYLVKEEGGKEVSVKADETTEKPPIQQGDRISANVDNQNHALWIRANRGTDRRTEHASADCNPKEN</sequence>
<feature type="region of interest" description="Disordered" evidence="1">
    <location>
        <begin position="123"/>
        <end position="144"/>
    </location>
</feature>